<accession>F5RKL7</accession>
<name>F5RKL7_9FIRM</name>
<dbReference type="Proteomes" id="UP000004067">
    <property type="component" value="Unassembled WGS sequence"/>
</dbReference>
<gene>
    <name evidence="1" type="ORF">HMPREF9081_0802</name>
</gene>
<dbReference type="HOGENOM" id="CLU_1560198_0_0_9"/>
<evidence type="ECO:0000313" key="2">
    <source>
        <dbReference type="Proteomes" id="UP000004067"/>
    </source>
</evidence>
<dbReference type="STRING" id="888060.HMPREF9081_0802"/>
<dbReference type="eggNOG" id="ENOG5033XZP">
    <property type="taxonomic scope" value="Bacteria"/>
</dbReference>
<proteinExistence type="predicted"/>
<dbReference type="EMBL" id="AFHQ01000025">
    <property type="protein sequence ID" value="EGK60945.1"/>
    <property type="molecule type" value="Genomic_DNA"/>
</dbReference>
<sequence length="171" mass="19372">MRSKGMRGMALLNVLIALSVLSIVLAVALPAALSLYARAAVEYEALHLVAELRRIQAISRTTAVSLSMLDGKQSKERVPRLRIHSDGYVLHRPFGEDRHYAPLPLVRFDQETAKNTVIAFDPYGNITWDRSHNMTIRVYVPKQEGNALRVVIDRAARIRMQRGEQERPDEE</sequence>
<organism evidence="1 2">
    <name type="scientific">Centipeda periodontii DSM 2778</name>
    <dbReference type="NCBI Taxonomy" id="888060"/>
    <lineage>
        <taxon>Bacteria</taxon>
        <taxon>Bacillati</taxon>
        <taxon>Bacillota</taxon>
        <taxon>Negativicutes</taxon>
        <taxon>Selenomonadales</taxon>
        <taxon>Selenomonadaceae</taxon>
        <taxon>Centipeda</taxon>
    </lineage>
</organism>
<keyword evidence="2" id="KW-1185">Reference proteome</keyword>
<comment type="caution">
    <text evidence="1">The sequence shown here is derived from an EMBL/GenBank/DDBJ whole genome shotgun (WGS) entry which is preliminary data.</text>
</comment>
<evidence type="ECO:0000313" key="1">
    <source>
        <dbReference type="EMBL" id="EGK60945.1"/>
    </source>
</evidence>
<dbReference type="AlphaFoldDB" id="F5RKL7"/>
<protein>
    <submittedName>
        <fullName evidence="1">Uncharacterized protein</fullName>
    </submittedName>
</protein>
<reference evidence="1 2" key="1">
    <citation type="submission" date="2011-04" db="EMBL/GenBank/DDBJ databases">
        <authorList>
            <person name="Muzny D."/>
            <person name="Qin X."/>
            <person name="Deng J."/>
            <person name="Jiang H."/>
            <person name="Liu Y."/>
            <person name="Qu J."/>
            <person name="Song X.-Z."/>
            <person name="Zhang L."/>
            <person name="Thornton R."/>
            <person name="Coyle M."/>
            <person name="Francisco L."/>
            <person name="Jackson L."/>
            <person name="Javaid M."/>
            <person name="Korchina V."/>
            <person name="Kovar C."/>
            <person name="Mata R."/>
            <person name="Mathew T."/>
            <person name="Ngo R."/>
            <person name="Nguyen L."/>
            <person name="Nguyen N."/>
            <person name="Okwuonu G."/>
            <person name="Ongeri F."/>
            <person name="Pham C."/>
            <person name="Simmons D."/>
            <person name="Wilczek-Boney K."/>
            <person name="Hale W."/>
            <person name="Jakkamsetti A."/>
            <person name="Pham P."/>
            <person name="Ruth R."/>
            <person name="San Lucas F."/>
            <person name="Warren J."/>
            <person name="Zhang J."/>
            <person name="Zhao Z."/>
            <person name="Zhou C."/>
            <person name="Zhu D."/>
            <person name="Lee S."/>
            <person name="Bess C."/>
            <person name="Blankenburg K."/>
            <person name="Forbes L."/>
            <person name="Fu Q."/>
            <person name="Gubbala S."/>
            <person name="Hirani K."/>
            <person name="Jayaseelan J.C."/>
            <person name="Lara F."/>
            <person name="Munidasa M."/>
            <person name="Palculict T."/>
            <person name="Patil S."/>
            <person name="Pu L.-L."/>
            <person name="Saada N."/>
            <person name="Tang L."/>
            <person name="Weissenberger G."/>
            <person name="Zhu Y."/>
            <person name="Hemphill L."/>
            <person name="Shang Y."/>
            <person name="Youmans B."/>
            <person name="Ayvaz T."/>
            <person name="Ross M."/>
            <person name="Santibanez J."/>
            <person name="Aqrawi P."/>
            <person name="Gross S."/>
            <person name="Joshi V."/>
            <person name="Fowler G."/>
            <person name="Nazareth L."/>
            <person name="Reid J."/>
            <person name="Worley K."/>
            <person name="Petrosino J."/>
            <person name="Highlander S."/>
            <person name="Gibbs R."/>
        </authorList>
    </citation>
    <scope>NUCLEOTIDE SEQUENCE [LARGE SCALE GENOMIC DNA]</scope>
    <source>
        <strain evidence="1 2">DSM 2778</strain>
    </source>
</reference>